<dbReference type="SUPFAM" id="SSF56601">
    <property type="entry name" value="beta-lactamase/transpeptidase-like"/>
    <property type="match status" value="1"/>
</dbReference>
<dbReference type="Proteomes" id="UP000019494">
    <property type="component" value="Unassembled WGS sequence"/>
</dbReference>
<name>W9GJ01_9MICO</name>
<reference evidence="3" key="1">
    <citation type="submission" date="2013-08" db="EMBL/GenBank/DDBJ databases">
        <title>Intrasporangium oryzae NRRL B-24470.</title>
        <authorList>
            <person name="Liu H."/>
            <person name="Wang G."/>
        </authorList>
    </citation>
    <scope>NUCLEOTIDE SEQUENCE [LARGE SCALE GENOMIC DNA]</scope>
    <source>
        <strain evidence="3">Q5-1</strain>
    </source>
</reference>
<comment type="caution">
    <text evidence="2">The sequence shown here is derived from an EMBL/GenBank/DDBJ whole genome shotgun (WGS) entry which is preliminary data.</text>
</comment>
<proteinExistence type="predicted"/>
<evidence type="ECO:0000259" key="1">
    <source>
        <dbReference type="Pfam" id="PF13354"/>
    </source>
</evidence>
<evidence type="ECO:0000313" key="2">
    <source>
        <dbReference type="EMBL" id="EWT03874.1"/>
    </source>
</evidence>
<dbReference type="InterPro" id="IPR000871">
    <property type="entry name" value="Beta-lactam_class-A"/>
</dbReference>
<evidence type="ECO:0000313" key="3">
    <source>
        <dbReference type="Proteomes" id="UP000019494"/>
    </source>
</evidence>
<dbReference type="InterPro" id="IPR012338">
    <property type="entry name" value="Beta-lactam/transpept-like"/>
</dbReference>
<dbReference type="GO" id="GO:0008800">
    <property type="term" value="F:beta-lactamase activity"/>
    <property type="evidence" value="ECO:0007669"/>
    <property type="project" value="InterPro"/>
</dbReference>
<dbReference type="EMBL" id="AWQS01000413">
    <property type="protein sequence ID" value="EWT03874.1"/>
    <property type="molecule type" value="Genomic_DNA"/>
</dbReference>
<accession>W9GJ01</accession>
<dbReference type="GO" id="GO:0046677">
    <property type="term" value="P:response to antibiotic"/>
    <property type="evidence" value="ECO:0007669"/>
    <property type="project" value="InterPro"/>
</dbReference>
<dbReference type="PANTHER" id="PTHR35333:SF3">
    <property type="entry name" value="BETA-LACTAMASE-TYPE TRANSPEPTIDASE FOLD CONTAINING PROTEIN"/>
    <property type="match status" value="1"/>
</dbReference>
<dbReference type="InterPro" id="IPR045155">
    <property type="entry name" value="Beta-lactam_cat"/>
</dbReference>
<dbReference type="GO" id="GO:0030655">
    <property type="term" value="P:beta-lactam antibiotic catabolic process"/>
    <property type="evidence" value="ECO:0007669"/>
    <property type="project" value="InterPro"/>
</dbReference>
<protein>
    <submittedName>
        <fullName evidence="2">Beta-lactamase</fullName>
    </submittedName>
</protein>
<sequence>MSAVSWSVSVRDASGMPLSSDRADVPLRTASVGKVLLLLTVASQVGDGSLSVDEVLRRKPVDAVADSGLWWQLSVDELPMGDVARLVGSVSDNLATNVLLRKVGLEAVAGTAAYLGLERTALHDKVRDVRGPGDAATLSTGTAEELSLLMLRLASGTAMGAEADSLVRQWLSANVDLSMVGAAFVERLGMDPLAHLEGPVRFFNKTGTDAGVRADVGAASLGDRTVAWAAIANWSTENEALMAEAMAGMRRIGQEIVDLLSP</sequence>
<feature type="domain" description="Beta-lactamase class A catalytic" evidence="1">
    <location>
        <begin position="10"/>
        <end position="228"/>
    </location>
</feature>
<keyword evidence="3" id="KW-1185">Reference proteome</keyword>
<organism evidence="2 3">
    <name type="scientific">Intrasporangium chromatireducens Q5-1</name>
    <dbReference type="NCBI Taxonomy" id="584657"/>
    <lineage>
        <taxon>Bacteria</taxon>
        <taxon>Bacillati</taxon>
        <taxon>Actinomycetota</taxon>
        <taxon>Actinomycetes</taxon>
        <taxon>Micrococcales</taxon>
        <taxon>Intrasporangiaceae</taxon>
        <taxon>Intrasporangium</taxon>
    </lineage>
</organism>
<gene>
    <name evidence="2" type="ORF">N864_17360</name>
</gene>
<dbReference type="Pfam" id="PF13354">
    <property type="entry name" value="Beta-lactamase2"/>
    <property type="match status" value="1"/>
</dbReference>
<dbReference type="AlphaFoldDB" id="W9GJ01"/>
<dbReference type="PANTHER" id="PTHR35333">
    <property type="entry name" value="BETA-LACTAMASE"/>
    <property type="match status" value="1"/>
</dbReference>
<dbReference type="Gene3D" id="3.40.710.10">
    <property type="entry name" value="DD-peptidase/beta-lactamase superfamily"/>
    <property type="match status" value="1"/>
</dbReference>